<sequence length="53" mass="5938">MDPPARRDTLKFQGYRGNRTVVVRLLLDRRVNRTTASRSAMSSMSSVQASEAP</sequence>
<dbReference type="EMBL" id="CP012333">
    <property type="protein sequence ID" value="AKU98221.1"/>
    <property type="molecule type" value="Genomic_DNA"/>
</dbReference>
<keyword evidence="3" id="KW-1185">Reference proteome</keyword>
<evidence type="ECO:0000256" key="1">
    <source>
        <dbReference type="SAM" id="MobiDB-lite"/>
    </source>
</evidence>
<feature type="compositionally biased region" description="Low complexity" evidence="1">
    <location>
        <begin position="33"/>
        <end position="46"/>
    </location>
</feature>
<reference evidence="2 3" key="1">
    <citation type="submission" date="2015-08" db="EMBL/GenBank/DDBJ databases">
        <authorList>
            <person name="Babu N.S."/>
            <person name="Beckwith C.J."/>
            <person name="Beseler K.G."/>
            <person name="Brison A."/>
            <person name="Carone J.V."/>
            <person name="Caskin T.P."/>
            <person name="Diamond M."/>
            <person name="Durham M.E."/>
            <person name="Foxe J.M."/>
            <person name="Go M."/>
            <person name="Henderson B.A."/>
            <person name="Jones I.B."/>
            <person name="McGettigan J.A."/>
            <person name="Micheletti S.J."/>
            <person name="Nasrallah M.E."/>
            <person name="Ortiz D."/>
            <person name="Piller C.R."/>
            <person name="Privatt S.R."/>
            <person name="Schneider S.L."/>
            <person name="Sharp S."/>
            <person name="Smith T.C."/>
            <person name="Stanton J.D."/>
            <person name="Ullery H.E."/>
            <person name="Wilson R.J."/>
            <person name="Serrano M.G."/>
            <person name="Buck G."/>
            <person name="Lee V."/>
            <person name="Wang Y."/>
            <person name="Carvalho R."/>
            <person name="Voegtly L."/>
            <person name="Shi R."/>
            <person name="Duckworth R."/>
            <person name="Johnson A."/>
            <person name="Loviza R."/>
            <person name="Walstead R."/>
            <person name="Shah Z."/>
            <person name="Kiflezghi M."/>
            <person name="Wade K."/>
            <person name="Ball S.L."/>
            <person name="Bradley K.W."/>
            <person name="Asai D.J."/>
            <person name="Bowman C.A."/>
            <person name="Russell D.A."/>
            <person name="Pope W.H."/>
            <person name="Jacobs-Sera D."/>
            <person name="Hendrix R.W."/>
            <person name="Hatfull G.F."/>
        </authorList>
    </citation>
    <scope>NUCLEOTIDE SEQUENCE [LARGE SCALE GENOMIC DNA]</scope>
    <source>
        <strain evidence="2 3">DSM 27648</strain>
    </source>
</reference>
<dbReference type="Proteomes" id="UP000064967">
    <property type="component" value="Chromosome"/>
</dbReference>
<name>A0A0K1PXX9_9BACT</name>
<proteinExistence type="predicted"/>
<accession>A0A0K1PXX9</accession>
<organism evidence="2 3">
    <name type="scientific">Labilithrix luteola</name>
    <dbReference type="NCBI Taxonomy" id="1391654"/>
    <lineage>
        <taxon>Bacteria</taxon>
        <taxon>Pseudomonadati</taxon>
        <taxon>Myxococcota</taxon>
        <taxon>Polyangia</taxon>
        <taxon>Polyangiales</taxon>
        <taxon>Labilitrichaceae</taxon>
        <taxon>Labilithrix</taxon>
    </lineage>
</organism>
<feature type="region of interest" description="Disordered" evidence="1">
    <location>
        <begin position="33"/>
        <end position="53"/>
    </location>
</feature>
<evidence type="ECO:0000313" key="3">
    <source>
        <dbReference type="Proteomes" id="UP000064967"/>
    </source>
</evidence>
<dbReference type="KEGG" id="llu:AKJ09_04885"/>
<dbReference type="AlphaFoldDB" id="A0A0K1PXX9"/>
<protein>
    <submittedName>
        <fullName evidence="2">Uncharacterized protein</fullName>
    </submittedName>
</protein>
<evidence type="ECO:0000313" key="2">
    <source>
        <dbReference type="EMBL" id="AKU98221.1"/>
    </source>
</evidence>
<gene>
    <name evidence="2" type="ORF">AKJ09_04885</name>
</gene>